<dbReference type="Gene3D" id="1.10.260.40">
    <property type="entry name" value="lambda repressor-like DNA-binding domains"/>
    <property type="match status" value="1"/>
</dbReference>
<dbReference type="Pfam" id="PF01381">
    <property type="entry name" value="HTH_3"/>
    <property type="match status" value="1"/>
</dbReference>
<name>A0A9D2NNA8_9FIRM</name>
<proteinExistence type="predicted"/>
<dbReference type="InterPro" id="IPR001387">
    <property type="entry name" value="Cro/C1-type_HTH"/>
</dbReference>
<feature type="domain" description="HTH cro/C1-type" evidence="2">
    <location>
        <begin position="6"/>
        <end position="60"/>
    </location>
</feature>
<dbReference type="CDD" id="cd00093">
    <property type="entry name" value="HTH_XRE"/>
    <property type="match status" value="1"/>
</dbReference>
<dbReference type="SMART" id="SM00530">
    <property type="entry name" value="HTH_XRE"/>
    <property type="match status" value="1"/>
</dbReference>
<dbReference type="PANTHER" id="PTHR46558">
    <property type="entry name" value="TRACRIPTIONAL REGULATORY PROTEIN-RELATED-RELATED"/>
    <property type="match status" value="1"/>
</dbReference>
<dbReference type="AlphaFoldDB" id="A0A9D2NNA8"/>
<dbReference type="InterPro" id="IPR010982">
    <property type="entry name" value="Lambda_DNA-bd_dom_sf"/>
</dbReference>
<reference evidence="3" key="2">
    <citation type="submission" date="2021-04" db="EMBL/GenBank/DDBJ databases">
        <authorList>
            <person name="Gilroy R."/>
        </authorList>
    </citation>
    <scope>NUCLEOTIDE SEQUENCE</scope>
    <source>
        <strain evidence="3">ChiW19-954</strain>
    </source>
</reference>
<dbReference type="SUPFAM" id="SSF47413">
    <property type="entry name" value="lambda repressor-like DNA-binding domains"/>
    <property type="match status" value="1"/>
</dbReference>
<sequence>MIGEKLVTLRKKHGYSQQEIADMLSVTRQTISNWECGQGAPSLDKAAELAAIYKVSLDDLAGNEVVIAAGEKKGKDLHILKKVVGKRCTLDCSDWDLVLVDEVVSDLSGIVGGKVLDVNEEWIKIEYERRKEGTVFKKEKVAKLVDLSLIAGLMLEVTEE</sequence>
<comment type="caution">
    <text evidence="3">The sequence shown here is derived from an EMBL/GenBank/DDBJ whole genome shotgun (WGS) entry which is preliminary data.</text>
</comment>
<gene>
    <name evidence="3" type="ORF">H9758_09875</name>
</gene>
<organism evidence="3 4">
    <name type="scientific">Candidatus Mediterraneibacter faecipullorum</name>
    <dbReference type="NCBI Taxonomy" id="2838670"/>
    <lineage>
        <taxon>Bacteria</taxon>
        <taxon>Bacillati</taxon>
        <taxon>Bacillota</taxon>
        <taxon>Clostridia</taxon>
        <taxon>Lachnospirales</taxon>
        <taxon>Lachnospiraceae</taxon>
        <taxon>Mediterraneibacter</taxon>
    </lineage>
</organism>
<dbReference type="PROSITE" id="PS50943">
    <property type="entry name" value="HTH_CROC1"/>
    <property type="match status" value="1"/>
</dbReference>
<keyword evidence="1" id="KW-0238">DNA-binding</keyword>
<protein>
    <submittedName>
        <fullName evidence="3">Helix-turn-helix domain-containing protein</fullName>
    </submittedName>
</protein>
<dbReference type="EMBL" id="DWWO01000120">
    <property type="protein sequence ID" value="HJC34879.1"/>
    <property type="molecule type" value="Genomic_DNA"/>
</dbReference>
<evidence type="ECO:0000313" key="4">
    <source>
        <dbReference type="Proteomes" id="UP000823890"/>
    </source>
</evidence>
<dbReference type="GO" id="GO:0003677">
    <property type="term" value="F:DNA binding"/>
    <property type="evidence" value="ECO:0007669"/>
    <property type="project" value="UniProtKB-KW"/>
</dbReference>
<evidence type="ECO:0000259" key="2">
    <source>
        <dbReference type="PROSITE" id="PS50943"/>
    </source>
</evidence>
<reference evidence="3" key="1">
    <citation type="journal article" date="2021" name="PeerJ">
        <title>Extensive microbial diversity within the chicken gut microbiome revealed by metagenomics and culture.</title>
        <authorList>
            <person name="Gilroy R."/>
            <person name="Ravi A."/>
            <person name="Getino M."/>
            <person name="Pursley I."/>
            <person name="Horton D.L."/>
            <person name="Alikhan N.F."/>
            <person name="Baker D."/>
            <person name="Gharbi K."/>
            <person name="Hall N."/>
            <person name="Watson M."/>
            <person name="Adriaenssens E.M."/>
            <person name="Foster-Nyarko E."/>
            <person name="Jarju S."/>
            <person name="Secka A."/>
            <person name="Antonio M."/>
            <person name="Oren A."/>
            <person name="Chaudhuri R.R."/>
            <person name="La Ragione R."/>
            <person name="Hildebrand F."/>
            <person name="Pallen M.J."/>
        </authorList>
    </citation>
    <scope>NUCLEOTIDE SEQUENCE</scope>
    <source>
        <strain evidence="3">ChiW19-954</strain>
    </source>
</reference>
<evidence type="ECO:0000256" key="1">
    <source>
        <dbReference type="ARBA" id="ARBA00023125"/>
    </source>
</evidence>
<dbReference type="PANTHER" id="PTHR46558:SF13">
    <property type="entry name" value="HTH-TYPE TRANSCRIPTIONAL REGULATOR IMMR"/>
    <property type="match status" value="1"/>
</dbReference>
<dbReference type="Proteomes" id="UP000823890">
    <property type="component" value="Unassembled WGS sequence"/>
</dbReference>
<accession>A0A9D2NNA8</accession>
<evidence type="ECO:0000313" key="3">
    <source>
        <dbReference type="EMBL" id="HJC34879.1"/>
    </source>
</evidence>